<dbReference type="SUPFAM" id="SSF48452">
    <property type="entry name" value="TPR-like"/>
    <property type="match status" value="1"/>
</dbReference>
<dbReference type="InterPro" id="IPR019734">
    <property type="entry name" value="TPR_rpt"/>
</dbReference>
<dbReference type="RefSeq" id="WP_203928679.1">
    <property type="nucleotide sequence ID" value="NZ_BOPH01000047.1"/>
</dbReference>
<dbReference type="Pfam" id="PF07719">
    <property type="entry name" value="TPR_2"/>
    <property type="match status" value="1"/>
</dbReference>
<dbReference type="PANTHER" id="PTHR37841:SF1">
    <property type="entry name" value="DUF3298 DOMAIN-CONTAINING PROTEIN"/>
    <property type="match status" value="1"/>
</dbReference>
<dbReference type="PROSITE" id="PS50005">
    <property type="entry name" value="TPR"/>
    <property type="match status" value="1"/>
</dbReference>
<dbReference type="InterPro" id="IPR011990">
    <property type="entry name" value="TPR-like_helical_dom_sf"/>
</dbReference>
<comment type="caution">
    <text evidence="4">The sequence shown here is derived from an EMBL/GenBank/DDBJ whole genome shotgun (WGS) entry which is preliminary data.</text>
</comment>
<evidence type="ECO:0000256" key="3">
    <source>
        <dbReference type="PROSITE-ProRule" id="PRU00339"/>
    </source>
</evidence>
<name>A0A8J3ZTI9_9ACTN</name>
<feature type="repeat" description="TPR" evidence="3">
    <location>
        <begin position="132"/>
        <end position="165"/>
    </location>
</feature>
<dbReference type="InterPro" id="IPR013105">
    <property type="entry name" value="TPR_2"/>
</dbReference>
<dbReference type="AlphaFoldDB" id="A0A8J3ZTI9"/>
<sequence>MGDRDPFRLLAEYRYTFDPDTLREVLDEADTALFEEIRAGLTAQLEAARDDRSRARLLSVRAAVARGLGDLGPARADGVRALAYAESVGDLVLLSAVQTRLAHVLQWLGEFEAADRLFAYALSPDLPDRALAATHQHAGKCAFDQGRYIEAVTHFEKALELRRDDPDPGLLASTEVALDGVFRKVAEHGWGPYARPVEEILGVRPAPEPAFDGHWGYALDGRFVIAPMFADAQPFSGGVAWVRPLQARGWALIDEVGGQLIAPSYDEVRPFRRGLAAVARAGRWGAVDPAGAVVVPLEFDGFATALHDGRYVDGFSDGGYAVVRRNDRSGVVDHTGALLVPTAYTGVVLHPVAFLVTDGLHWGALDRDGRPLLDLVHPSRTALDPLLITRVDR</sequence>
<evidence type="ECO:0000313" key="5">
    <source>
        <dbReference type="Proteomes" id="UP000635606"/>
    </source>
</evidence>
<dbReference type="EMBL" id="BOPH01000047">
    <property type="protein sequence ID" value="GIJ68737.1"/>
    <property type="molecule type" value="Genomic_DNA"/>
</dbReference>
<dbReference type="Proteomes" id="UP000635606">
    <property type="component" value="Unassembled WGS sequence"/>
</dbReference>
<organism evidence="4 5">
    <name type="scientific">Virgisporangium ochraceum</name>
    <dbReference type="NCBI Taxonomy" id="65505"/>
    <lineage>
        <taxon>Bacteria</taxon>
        <taxon>Bacillati</taxon>
        <taxon>Actinomycetota</taxon>
        <taxon>Actinomycetes</taxon>
        <taxon>Micromonosporales</taxon>
        <taxon>Micromonosporaceae</taxon>
        <taxon>Virgisporangium</taxon>
    </lineage>
</organism>
<keyword evidence="5" id="KW-1185">Reference proteome</keyword>
<keyword evidence="2 3" id="KW-0802">TPR repeat</keyword>
<dbReference type="Gene3D" id="1.25.40.10">
    <property type="entry name" value="Tetratricopeptide repeat domain"/>
    <property type="match status" value="1"/>
</dbReference>
<protein>
    <recommendedName>
        <fullName evidence="6">TPR repeat-containing protein</fullName>
    </recommendedName>
</protein>
<dbReference type="PANTHER" id="PTHR37841">
    <property type="entry name" value="GLR2918 PROTEIN"/>
    <property type="match status" value="1"/>
</dbReference>
<evidence type="ECO:0000256" key="1">
    <source>
        <dbReference type="ARBA" id="ARBA00022737"/>
    </source>
</evidence>
<evidence type="ECO:0000256" key="2">
    <source>
        <dbReference type="ARBA" id="ARBA00022803"/>
    </source>
</evidence>
<accession>A0A8J3ZTI9</accession>
<dbReference type="Pfam" id="PF14903">
    <property type="entry name" value="WG_beta_rep"/>
    <property type="match status" value="3"/>
</dbReference>
<gene>
    <name evidence="4" type="ORF">Voc01_036540</name>
</gene>
<evidence type="ECO:0008006" key="6">
    <source>
        <dbReference type="Google" id="ProtNLM"/>
    </source>
</evidence>
<keyword evidence="1" id="KW-0677">Repeat</keyword>
<dbReference type="InterPro" id="IPR032774">
    <property type="entry name" value="WG_beta_rep"/>
</dbReference>
<proteinExistence type="predicted"/>
<dbReference type="SMART" id="SM00028">
    <property type="entry name" value="TPR"/>
    <property type="match status" value="2"/>
</dbReference>
<reference evidence="4" key="1">
    <citation type="submission" date="2021-01" db="EMBL/GenBank/DDBJ databases">
        <title>Whole genome shotgun sequence of Virgisporangium ochraceum NBRC 16418.</title>
        <authorList>
            <person name="Komaki H."/>
            <person name="Tamura T."/>
        </authorList>
    </citation>
    <scope>NUCLEOTIDE SEQUENCE</scope>
    <source>
        <strain evidence="4">NBRC 16418</strain>
    </source>
</reference>
<evidence type="ECO:0000313" key="4">
    <source>
        <dbReference type="EMBL" id="GIJ68737.1"/>
    </source>
</evidence>